<gene>
    <name evidence="3" type="ORF">HPB52_017977</name>
</gene>
<feature type="compositionally biased region" description="Basic and acidic residues" evidence="1">
    <location>
        <begin position="58"/>
        <end position="84"/>
    </location>
</feature>
<feature type="transmembrane region" description="Helical" evidence="2">
    <location>
        <begin position="103"/>
        <end position="121"/>
    </location>
</feature>
<keyword evidence="2" id="KW-0812">Transmembrane</keyword>
<dbReference type="EMBL" id="JABSTV010001250">
    <property type="protein sequence ID" value="KAH7957345.1"/>
    <property type="molecule type" value="Genomic_DNA"/>
</dbReference>
<organism evidence="3 4">
    <name type="scientific">Rhipicephalus sanguineus</name>
    <name type="common">Brown dog tick</name>
    <name type="synonym">Ixodes sanguineus</name>
    <dbReference type="NCBI Taxonomy" id="34632"/>
    <lineage>
        <taxon>Eukaryota</taxon>
        <taxon>Metazoa</taxon>
        <taxon>Ecdysozoa</taxon>
        <taxon>Arthropoda</taxon>
        <taxon>Chelicerata</taxon>
        <taxon>Arachnida</taxon>
        <taxon>Acari</taxon>
        <taxon>Parasitiformes</taxon>
        <taxon>Ixodida</taxon>
        <taxon>Ixodoidea</taxon>
        <taxon>Ixodidae</taxon>
        <taxon>Rhipicephalinae</taxon>
        <taxon>Rhipicephalus</taxon>
        <taxon>Rhipicephalus</taxon>
    </lineage>
</organism>
<keyword evidence="2" id="KW-1133">Transmembrane helix</keyword>
<keyword evidence="2" id="KW-0472">Membrane</keyword>
<dbReference type="VEuPathDB" id="VectorBase:RSAN_038447"/>
<evidence type="ECO:0000313" key="3">
    <source>
        <dbReference type="EMBL" id="KAH7957345.1"/>
    </source>
</evidence>
<evidence type="ECO:0000256" key="1">
    <source>
        <dbReference type="SAM" id="MobiDB-lite"/>
    </source>
</evidence>
<name>A0A9D4PWX9_RHISA</name>
<accession>A0A9D4PWX9</accession>
<keyword evidence="4" id="KW-1185">Reference proteome</keyword>
<comment type="caution">
    <text evidence="3">The sequence shown here is derived from an EMBL/GenBank/DDBJ whole genome shotgun (WGS) entry which is preliminary data.</text>
</comment>
<protein>
    <submittedName>
        <fullName evidence="3">Uncharacterized protein</fullName>
    </submittedName>
</protein>
<reference evidence="3" key="2">
    <citation type="submission" date="2021-09" db="EMBL/GenBank/DDBJ databases">
        <authorList>
            <person name="Jia N."/>
            <person name="Wang J."/>
            <person name="Shi W."/>
            <person name="Du L."/>
            <person name="Sun Y."/>
            <person name="Zhan W."/>
            <person name="Jiang J."/>
            <person name="Wang Q."/>
            <person name="Zhang B."/>
            <person name="Ji P."/>
            <person name="Sakyi L.B."/>
            <person name="Cui X."/>
            <person name="Yuan T."/>
            <person name="Jiang B."/>
            <person name="Yang W."/>
            <person name="Lam T.T.-Y."/>
            <person name="Chang Q."/>
            <person name="Ding S."/>
            <person name="Wang X."/>
            <person name="Zhu J."/>
            <person name="Ruan X."/>
            <person name="Zhao L."/>
            <person name="Wei J."/>
            <person name="Que T."/>
            <person name="Du C."/>
            <person name="Cheng J."/>
            <person name="Dai P."/>
            <person name="Han X."/>
            <person name="Huang E."/>
            <person name="Gao Y."/>
            <person name="Liu J."/>
            <person name="Shao H."/>
            <person name="Ye R."/>
            <person name="Li L."/>
            <person name="Wei W."/>
            <person name="Wang X."/>
            <person name="Wang C."/>
            <person name="Huo Q."/>
            <person name="Li W."/>
            <person name="Guo W."/>
            <person name="Chen H."/>
            <person name="Chen S."/>
            <person name="Zhou L."/>
            <person name="Zhou L."/>
            <person name="Ni X."/>
            <person name="Tian J."/>
            <person name="Zhou Y."/>
            <person name="Sheng Y."/>
            <person name="Liu T."/>
            <person name="Pan Y."/>
            <person name="Xia L."/>
            <person name="Li J."/>
            <person name="Zhao F."/>
            <person name="Cao W."/>
        </authorList>
    </citation>
    <scope>NUCLEOTIDE SEQUENCE</scope>
    <source>
        <strain evidence="3">Rsan-2018</strain>
        <tissue evidence="3">Larvae</tissue>
    </source>
</reference>
<sequence>MSFFVLAITTLYRWGRPFTKWLRGAWPSRTCLRKLGRGARLGTEPVEDTGGIMADGAAEQRQDSPVEKRRQELRRGSSSKRTEDDGPALCGVRRQSGLLSCRLFAVIAGAVFMALVVLFGVPKDEQQQRGLSTAARPNLPSVPNAHQPGAWSNFSGSFSLADGRIAGQPTQARPLLCVVSRSLNNPIQYPRQHCTHIVYRDVAFNPTTGQFTPELHDSLKPENLEFLAAVHVRDWDIPSSLVVGRLAAIAPYLDYLVFETHYDNRYNICHIAYSSVFYSTGAQPSPSVPIGQALTWMSSLLMDQRQYATTCFSISMGAVVFRDATEMRGYCSGSDLVSYMQAPQVCKGAEWRPASTVANLDALSVLRLGHGRVESHEDDPLLSSKVSHALANYPRACVVAYDVDLDDYEGQCDTEPFSRLRNLRHAEVRNDPQMAAQTLAKNKRPLVCVLSDRIDVDRNVSKLFCTHIVLSLRRYGRLDALQDITKEYVAQLRSAAPSGACILVAPHESALEQSHEGEAVRLAEATAVQLKGKEIDGLAFLHVARTSAALVQLGPTLEVLHETYKAANLCLALDLQILDPSTPAEEVGKSISLHVDLLVVNTHYPGRMGPCRAMPLASAVQPARSCIPTVATDTAVQWLKDVSEKGLALICLSVDLRVLRFRTYGTAAPFGSCRREEALDFPKACIGGSWTQVHNVSRDSPMWLDGYNLQTYDTASSLSERVRSLLPLPNAGIAAFNLDYEDYAGVCDGGVPQARLMSLRAALDEENITAQTTLTLEATERPLVCVLSADVKNESRVPSSHCTHLVHEGARYVVPDEKLIIPESTVNLATNRSEQRHLVGLNGNEMVDLLMMADDRERREIAARMASAVLDAKMQGLAILNFNRTSKTIANFGSVLETIRSVFAKELTIIFGAEVLDFSLPVEIMGQRLTKAAKHVDIFILQTHYRRPRGYCRVTYPSTYRGDTPLVTLSAAAAWARAMETTSRVCLSYTMGVLQFQKGDAMGPAACDNVTLLDRAEACDEKDWEVDANNTKTLSVIRKKDKFIQTFESPEFLAVKLCPMTPPPI</sequence>
<reference evidence="3" key="1">
    <citation type="journal article" date="2020" name="Cell">
        <title>Large-Scale Comparative Analyses of Tick Genomes Elucidate Their Genetic Diversity and Vector Capacities.</title>
        <authorList>
            <consortium name="Tick Genome and Microbiome Consortium (TIGMIC)"/>
            <person name="Jia N."/>
            <person name="Wang J."/>
            <person name="Shi W."/>
            <person name="Du L."/>
            <person name="Sun Y."/>
            <person name="Zhan W."/>
            <person name="Jiang J.F."/>
            <person name="Wang Q."/>
            <person name="Zhang B."/>
            <person name="Ji P."/>
            <person name="Bell-Sakyi L."/>
            <person name="Cui X.M."/>
            <person name="Yuan T.T."/>
            <person name="Jiang B.G."/>
            <person name="Yang W.F."/>
            <person name="Lam T.T."/>
            <person name="Chang Q.C."/>
            <person name="Ding S.J."/>
            <person name="Wang X.J."/>
            <person name="Zhu J.G."/>
            <person name="Ruan X.D."/>
            <person name="Zhao L."/>
            <person name="Wei J.T."/>
            <person name="Ye R.Z."/>
            <person name="Que T.C."/>
            <person name="Du C.H."/>
            <person name="Zhou Y.H."/>
            <person name="Cheng J.X."/>
            <person name="Dai P.F."/>
            <person name="Guo W.B."/>
            <person name="Han X.H."/>
            <person name="Huang E.J."/>
            <person name="Li L.F."/>
            <person name="Wei W."/>
            <person name="Gao Y.C."/>
            <person name="Liu J.Z."/>
            <person name="Shao H.Z."/>
            <person name="Wang X."/>
            <person name="Wang C.C."/>
            <person name="Yang T.C."/>
            <person name="Huo Q.B."/>
            <person name="Li W."/>
            <person name="Chen H.Y."/>
            <person name="Chen S.E."/>
            <person name="Zhou L.G."/>
            <person name="Ni X.B."/>
            <person name="Tian J.H."/>
            <person name="Sheng Y."/>
            <person name="Liu T."/>
            <person name="Pan Y.S."/>
            <person name="Xia L.Y."/>
            <person name="Li J."/>
            <person name="Zhao F."/>
            <person name="Cao W.C."/>
        </authorList>
    </citation>
    <scope>NUCLEOTIDE SEQUENCE</scope>
    <source>
        <strain evidence="3">Rsan-2018</strain>
    </source>
</reference>
<feature type="region of interest" description="Disordered" evidence="1">
    <location>
        <begin position="42"/>
        <end position="87"/>
    </location>
</feature>
<dbReference type="AlphaFoldDB" id="A0A9D4PWX9"/>
<evidence type="ECO:0000313" key="4">
    <source>
        <dbReference type="Proteomes" id="UP000821837"/>
    </source>
</evidence>
<dbReference type="Proteomes" id="UP000821837">
    <property type="component" value="Unassembled WGS sequence"/>
</dbReference>
<evidence type="ECO:0000256" key="2">
    <source>
        <dbReference type="SAM" id="Phobius"/>
    </source>
</evidence>
<proteinExistence type="predicted"/>